<dbReference type="InterPro" id="IPR016163">
    <property type="entry name" value="Ald_DH_C"/>
</dbReference>
<dbReference type="EMBL" id="JBHSSW010000012">
    <property type="protein sequence ID" value="MFC6198377.1"/>
    <property type="molecule type" value="Genomic_DNA"/>
</dbReference>
<evidence type="ECO:0000256" key="3">
    <source>
        <dbReference type="RuleBase" id="RU003345"/>
    </source>
</evidence>
<feature type="active site" evidence="2">
    <location>
        <position position="276"/>
    </location>
</feature>
<organism evidence="5 6">
    <name type="scientific">Ponticaulis profundi</name>
    <dbReference type="NCBI Taxonomy" id="2665222"/>
    <lineage>
        <taxon>Bacteria</taxon>
        <taxon>Pseudomonadati</taxon>
        <taxon>Pseudomonadota</taxon>
        <taxon>Alphaproteobacteria</taxon>
        <taxon>Hyphomonadales</taxon>
        <taxon>Hyphomonadaceae</taxon>
        <taxon>Ponticaulis</taxon>
    </lineage>
</organism>
<dbReference type="Gene3D" id="3.40.605.10">
    <property type="entry name" value="Aldehyde Dehydrogenase, Chain A, domain 1"/>
    <property type="match status" value="1"/>
</dbReference>
<dbReference type="PROSITE" id="PS00687">
    <property type="entry name" value="ALDEHYDE_DEHYDR_GLU"/>
    <property type="match status" value="1"/>
</dbReference>
<evidence type="ECO:0000256" key="1">
    <source>
        <dbReference type="ARBA" id="ARBA00023002"/>
    </source>
</evidence>
<dbReference type="InterPro" id="IPR016160">
    <property type="entry name" value="Ald_DH_CS_CYS"/>
</dbReference>
<dbReference type="InterPro" id="IPR015590">
    <property type="entry name" value="Aldehyde_DH_dom"/>
</dbReference>
<keyword evidence="6" id="KW-1185">Reference proteome</keyword>
<dbReference type="Gene3D" id="3.40.309.10">
    <property type="entry name" value="Aldehyde Dehydrogenase, Chain A, domain 2"/>
    <property type="match status" value="1"/>
</dbReference>
<dbReference type="PROSITE" id="PS00070">
    <property type="entry name" value="ALDEHYDE_DEHYDR_CYS"/>
    <property type="match status" value="1"/>
</dbReference>
<feature type="domain" description="Aldehyde dehydrogenase" evidence="4">
    <location>
        <begin position="31"/>
        <end position="499"/>
    </location>
</feature>
<dbReference type="SUPFAM" id="SSF53720">
    <property type="entry name" value="ALDH-like"/>
    <property type="match status" value="1"/>
</dbReference>
<comment type="caution">
    <text evidence="5">The sequence shown here is derived from an EMBL/GenBank/DDBJ whole genome shotgun (WGS) entry which is preliminary data.</text>
</comment>
<sequence>MLDIASVEPSTEGAKAFLQRSKYDLLIGGDWVAASGGEYFETIDPANGNVIGNLARANAADVDKAVAAARKAFSSGAWPAMTPAERSVLLHKLADLIDANIDELSELETLDQGKPLFVGRWAEIPAAAQQFRYFGGAANMIEGSTIPTSVNYQPEGKKVFAYTRREAVGVVGAIVPWNSPLILTAMKLAPALAAGCTIVLKPAEDTSLTAIRLGELVTEAGFPPGVVNVVTGYGHEAGAALASHMDVDKIAFTGSTATGRMIMDAAKTNLKKISLELGGKSPSIVFDDADLDAAIPGVANAIFFNGGQVCVAGSRLYVQRGVFDKVVEGVAEIAKNMKLGHGLDASTQLGPLVNQRQASKVADYVAGSKADGADVVFGGELIGNSGCFVSPAVVSNVHSNMKIVKEEVFGPVLVCTPFDDASEVVDLANDSDYGLAAGVWSESLSTAHRMAEALKSGTVWINTHSMFDPSLPIGGMKQSGWGRDSGQEALNGYLETKTVCAVI</sequence>
<dbReference type="InterPro" id="IPR016161">
    <property type="entry name" value="Ald_DH/histidinol_DH"/>
</dbReference>
<evidence type="ECO:0000256" key="2">
    <source>
        <dbReference type="PROSITE-ProRule" id="PRU10007"/>
    </source>
</evidence>
<comment type="similarity">
    <text evidence="3">Belongs to the aldehyde dehydrogenase family.</text>
</comment>
<dbReference type="RefSeq" id="WP_377378537.1">
    <property type="nucleotide sequence ID" value="NZ_JBHSSW010000012.1"/>
</dbReference>
<dbReference type="PANTHER" id="PTHR11699">
    <property type="entry name" value="ALDEHYDE DEHYDROGENASE-RELATED"/>
    <property type="match status" value="1"/>
</dbReference>
<dbReference type="Proteomes" id="UP001596303">
    <property type="component" value="Unassembled WGS sequence"/>
</dbReference>
<keyword evidence="1 3" id="KW-0560">Oxidoreductase</keyword>
<proteinExistence type="inferred from homology"/>
<dbReference type="InterPro" id="IPR016162">
    <property type="entry name" value="Ald_DH_N"/>
</dbReference>
<gene>
    <name evidence="5" type="ORF">ACFQDM_09815</name>
</gene>
<dbReference type="Pfam" id="PF00171">
    <property type="entry name" value="Aldedh"/>
    <property type="match status" value="1"/>
</dbReference>
<evidence type="ECO:0000313" key="6">
    <source>
        <dbReference type="Proteomes" id="UP001596303"/>
    </source>
</evidence>
<evidence type="ECO:0000259" key="4">
    <source>
        <dbReference type="Pfam" id="PF00171"/>
    </source>
</evidence>
<reference evidence="6" key="1">
    <citation type="journal article" date="2019" name="Int. J. Syst. Evol. Microbiol.">
        <title>The Global Catalogue of Microorganisms (GCM) 10K type strain sequencing project: providing services to taxonomists for standard genome sequencing and annotation.</title>
        <authorList>
            <consortium name="The Broad Institute Genomics Platform"/>
            <consortium name="The Broad Institute Genome Sequencing Center for Infectious Disease"/>
            <person name="Wu L."/>
            <person name="Ma J."/>
        </authorList>
    </citation>
    <scope>NUCLEOTIDE SEQUENCE [LARGE SCALE GENOMIC DNA]</scope>
    <source>
        <strain evidence="6">CGMCC-1.15741</strain>
    </source>
</reference>
<protein>
    <submittedName>
        <fullName evidence="5">Aldehyde dehydrogenase family protein</fullName>
    </submittedName>
</protein>
<dbReference type="InterPro" id="IPR029510">
    <property type="entry name" value="Ald_DH_CS_GLU"/>
</dbReference>
<accession>A0ABW1SA44</accession>
<evidence type="ECO:0000313" key="5">
    <source>
        <dbReference type="EMBL" id="MFC6198377.1"/>
    </source>
</evidence>
<name>A0ABW1SA44_9PROT</name>